<dbReference type="SMART" id="SM00382">
    <property type="entry name" value="AAA"/>
    <property type="match status" value="1"/>
</dbReference>
<dbReference type="FunFam" id="1.20.1560.10:FF:000013">
    <property type="entry name" value="ABC transporter C family member 2"/>
    <property type="match status" value="1"/>
</dbReference>
<dbReference type="InterPro" id="IPR003593">
    <property type="entry name" value="AAA+_ATPase"/>
</dbReference>
<evidence type="ECO:0000256" key="2">
    <source>
        <dbReference type="ARBA" id="ARBA00009726"/>
    </source>
</evidence>
<accession>A0A7S2H7W8</accession>
<proteinExistence type="inferred from homology"/>
<protein>
    <recommendedName>
        <fullName evidence="14">ATP-dependent transporter ycf16</fullName>
    </recommendedName>
</protein>
<dbReference type="PANTHER" id="PTHR24223">
    <property type="entry name" value="ATP-BINDING CASSETTE SUB-FAMILY C"/>
    <property type="match status" value="1"/>
</dbReference>
<feature type="transmembrane region" description="Helical" evidence="10">
    <location>
        <begin position="170"/>
        <end position="190"/>
    </location>
</feature>
<dbReference type="SUPFAM" id="SSF90123">
    <property type="entry name" value="ABC transporter transmembrane region"/>
    <property type="match status" value="1"/>
</dbReference>
<dbReference type="InterPro" id="IPR011527">
    <property type="entry name" value="ABC1_TM_dom"/>
</dbReference>
<keyword evidence="7" id="KW-0067">ATP-binding</keyword>
<evidence type="ECO:0000256" key="4">
    <source>
        <dbReference type="ARBA" id="ARBA00022692"/>
    </source>
</evidence>
<evidence type="ECO:0000256" key="9">
    <source>
        <dbReference type="ARBA" id="ARBA00023136"/>
    </source>
</evidence>
<feature type="transmembrane region" description="Helical" evidence="10">
    <location>
        <begin position="80"/>
        <end position="99"/>
    </location>
</feature>
<dbReference type="PROSITE" id="PS50893">
    <property type="entry name" value="ABC_TRANSPORTER_2"/>
    <property type="match status" value="1"/>
</dbReference>
<evidence type="ECO:0000256" key="5">
    <source>
        <dbReference type="ARBA" id="ARBA00022737"/>
    </source>
</evidence>
<evidence type="ECO:0000256" key="10">
    <source>
        <dbReference type="SAM" id="Phobius"/>
    </source>
</evidence>
<reference evidence="13" key="1">
    <citation type="submission" date="2021-01" db="EMBL/GenBank/DDBJ databases">
        <authorList>
            <person name="Corre E."/>
            <person name="Pelletier E."/>
            <person name="Niang G."/>
            <person name="Scheremetjew M."/>
            <person name="Finn R."/>
            <person name="Kale V."/>
            <person name="Holt S."/>
            <person name="Cochrane G."/>
            <person name="Meng A."/>
            <person name="Brown T."/>
            <person name="Cohen L."/>
        </authorList>
    </citation>
    <scope>NUCLEOTIDE SEQUENCE</scope>
    <source>
        <strain evidence="13">CCMP1381</strain>
    </source>
</reference>
<evidence type="ECO:0008006" key="14">
    <source>
        <dbReference type="Google" id="ProtNLM"/>
    </source>
</evidence>
<evidence type="ECO:0000256" key="6">
    <source>
        <dbReference type="ARBA" id="ARBA00022741"/>
    </source>
</evidence>
<comment type="similarity">
    <text evidence="2">Belongs to the ABC transporter superfamily. ABCC family. Conjugate transporter (TC 3.A.1.208) subfamily.</text>
</comment>
<feature type="domain" description="ABC transporter" evidence="11">
    <location>
        <begin position="258"/>
        <end position="493"/>
    </location>
</feature>
<dbReference type="GO" id="GO:0012505">
    <property type="term" value="C:endomembrane system"/>
    <property type="evidence" value="ECO:0007669"/>
    <property type="project" value="UniProtKB-SubCell"/>
</dbReference>
<dbReference type="InterPro" id="IPR036640">
    <property type="entry name" value="ABC1_TM_sf"/>
</dbReference>
<gene>
    <name evidence="13" type="ORF">DSPE1174_LOCUS30246</name>
</gene>
<keyword evidence="8 10" id="KW-1133">Transmembrane helix</keyword>
<dbReference type="GO" id="GO:0005524">
    <property type="term" value="F:ATP binding"/>
    <property type="evidence" value="ECO:0007669"/>
    <property type="project" value="UniProtKB-KW"/>
</dbReference>
<dbReference type="FunFam" id="3.40.50.300:FF:000074">
    <property type="entry name" value="Multidrug resistance-associated protein 5 isoform 1"/>
    <property type="match status" value="1"/>
</dbReference>
<keyword evidence="6" id="KW-0547">Nucleotide-binding</keyword>
<dbReference type="GO" id="GO:0140359">
    <property type="term" value="F:ABC-type transporter activity"/>
    <property type="evidence" value="ECO:0007669"/>
    <property type="project" value="InterPro"/>
</dbReference>
<comment type="subcellular location">
    <subcellularLocation>
        <location evidence="1">Endomembrane system</location>
        <topology evidence="1">Multi-pass membrane protein</topology>
    </subcellularLocation>
</comment>
<dbReference type="SUPFAM" id="SSF52540">
    <property type="entry name" value="P-loop containing nucleoside triphosphate hydrolases"/>
    <property type="match status" value="1"/>
</dbReference>
<sequence length="503" mass="55921">MATTAGQRACKVFHENLVKGVLSARMEFFDTTPLGRILNRFSKDTYTIDEQLPMTMYSWVSCLVTVVVAVVTIAYVTPLFLVACLPMGLVYYRIMVYYVPTARELKRLDSVSRSPIFSHFGESLDGASTIRAFRAEMMFEKINLTSLERNIRAYYAYIASNRWLACRLEAIGTAFTFIATILAVVGSGALTSGEGGLSITYALSITQTLNWLVRMSSDRESQVVAVERVDEYAQIQSEAPPVIESYRPSKEWPTAGAISFKNAKMRYRKGLPLVLKGLTVDIKAGSKVGVVGRTGAGKSSLLLVLLRLIEPDSDTELVIDGIDTLRIGLLDLRKNISIIPQDPVLFTGTVRFNLDPFNHHDDTAIWDAIKRAHLHSQITARPGQLNAEVDESGKNFSMGERQLLCLGRALLRNSRILLLDEATSAVDQHTDKLVQETIRSAFKDCTVLTIAHRLDTIIDYDRVLVLAQGEVVEDDTPTDLLNGDKYPDGLFKAMWDAHEQGLD</sequence>
<evidence type="ECO:0000256" key="1">
    <source>
        <dbReference type="ARBA" id="ARBA00004127"/>
    </source>
</evidence>
<dbReference type="GO" id="GO:0016887">
    <property type="term" value="F:ATP hydrolysis activity"/>
    <property type="evidence" value="ECO:0007669"/>
    <property type="project" value="InterPro"/>
</dbReference>
<dbReference type="InterPro" id="IPR003439">
    <property type="entry name" value="ABC_transporter-like_ATP-bd"/>
</dbReference>
<evidence type="ECO:0000313" key="13">
    <source>
        <dbReference type="EMBL" id="CAD9482954.1"/>
    </source>
</evidence>
<dbReference type="GO" id="GO:0016020">
    <property type="term" value="C:membrane"/>
    <property type="evidence" value="ECO:0007669"/>
    <property type="project" value="InterPro"/>
</dbReference>
<dbReference type="CDD" id="cd03244">
    <property type="entry name" value="ABCC_MRP_domain2"/>
    <property type="match status" value="1"/>
</dbReference>
<dbReference type="Pfam" id="PF00005">
    <property type="entry name" value="ABC_tran"/>
    <property type="match status" value="1"/>
</dbReference>
<evidence type="ECO:0000256" key="8">
    <source>
        <dbReference type="ARBA" id="ARBA00022989"/>
    </source>
</evidence>
<dbReference type="Gene3D" id="3.40.50.300">
    <property type="entry name" value="P-loop containing nucleotide triphosphate hydrolases"/>
    <property type="match status" value="1"/>
</dbReference>
<evidence type="ECO:0000259" key="11">
    <source>
        <dbReference type="PROSITE" id="PS50893"/>
    </source>
</evidence>
<dbReference type="AlphaFoldDB" id="A0A7S2H7W8"/>
<dbReference type="EMBL" id="HBGS01057989">
    <property type="protein sequence ID" value="CAD9482954.1"/>
    <property type="molecule type" value="Transcribed_RNA"/>
</dbReference>
<dbReference type="InterPro" id="IPR050173">
    <property type="entry name" value="ABC_transporter_C-like"/>
</dbReference>
<keyword evidence="4 10" id="KW-0812">Transmembrane</keyword>
<name>A0A7S2H7W8_9STRA</name>
<dbReference type="Pfam" id="PF00664">
    <property type="entry name" value="ABC_membrane"/>
    <property type="match status" value="1"/>
</dbReference>
<evidence type="ECO:0000256" key="3">
    <source>
        <dbReference type="ARBA" id="ARBA00022448"/>
    </source>
</evidence>
<dbReference type="InterPro" id="IPR027417">
    <property type="entry name" value="P-loop_NTPase"/>
</dbReference>
<evidence type="ECO:0000259" key="12">
    <source>
        <dbReference type="PROSITE" id="PS50929"/>
    </source>
</evidence>
<keyword evidence="3" id="KW-0813">Transport</keyword>
<feature type="transmembrane region" description="Helical" evidence="10">
    <location>
        <begin position="56"/>
        <end position="74"/>
    </location>
</feature>
<feature type="domain" description="ABC transmembrane type-1" evidence="12">
    <location>
        <begin position="1"/>
        <end position="221"/>
    </location>
</feature>
<dbReference type="PROSITE" id="PS50929">
    <property type="entry name" value="ABC_TM1F"/>
    <property type="match status" value="1"/>
</dbReference>
<organism evidence="13">
    <name type="scientific">Octactis speculum</name>
    <dbReference type="NCBI Taxonomy" id="3111310"/>
    <lineage>
        <taxon>Eukaryota</taxon>
        <taxon>Sar</taxon>
        <taxon>Stramenopiles</taxon>
        <taxon>Ochrophyta</taxon>
        <taxon>Dictyochophyceae</taxon>
        <taxon>Dictyochales</taxon>
        <taxon>Dictyochaceae</taxon>
        <taxon>Octactis</taxon>
    </lineage>
</organism>
<evidence type="ECO:0000256" key="7">
    <source>
        <dbReference type="ARBA" id="ARBA00022840"/>
    </source>
</evidence>
<dbReference type="CDD" id="cd18603">
    <property type="entry name" value="ABC_6TM_MRP1_2_3_6_D2_like"/>
    <property type="match status" value="1"/>
</dbReference>
<keyword evidence="5" id="KW-0677">Repeat</keyword>
<keyword evidence="9 10" id="KW-0472">Membrane</keyword>
<dbReference type="Gene3D" id="1.20.1560.10">
    <property type="entry name" value="ABC transporter type 1, transmembrane domain"/>
    <property type="match status" value="1"/>
</dbReference>